<dbReference type="Proteomes" id="UP000029424">
    <property type="component" value="Chromosome 2"/>
</dbReference>
<dbReference type="Pfam" id="PF05598">
    <property type="entry name" value="DUF772"/>
    <property type="match status" value="1"/>
</dbReference>
<feature type="domain" description="Transposase InsH N-terminal" evidence="2">
    <location>
        <begin position="17"/>
        <end position="114"/>
    </location>
</feature>
<evidence type="ECO:0000259" key="2">
    <source>
        <dbReference type="Pfam" id="PF05598"/>
    </source>
</evidence>
<reference evidence="3 4" key="1">
    <citation type="submission" date="2014-06" db="EMBL/GenBank/DDBJ databases">
        <authorList>
            <person name="Bishop-Lilly K.A."/>
            <person name="Broomall S.M."/>
            <person name="Chain P.S."/>
            <person name="Chertkov O."/>
            <person name="Coyne S.R."/>
            <person name="Daligault H.E."/>
            <person name="Davenport K.W."/>
            <person name="Erkkila T."/>
            <person name="Frey K.G."/>
            <person name="Gibbons H.S."/>
            <person name="Gu W."/>
            <person name="Jaissle J."/>
            <person name="Johnson S.L."/>
            <person name="Koroleva G.I."/>
            <person name="Ladner J.T."/>
            <person name="Lo C.-C."/>
            <person name="Minogue T.D."/>
            <person name="Munk C."/>
            <person name="Palacios G.F."/>
            <person name="Redden C.L."/>
            <person name="Rosenzweig C.N."/>
            <person name="Scholz M.B."/>
            <person name="Teshima H."/>
            <person name="Xu Y."/>
        </authorList>
    </citation>
    <scope>NUCLEOTIDE SEQUENCE [LARGE SCALE GENOMIC DNA]</scope>
    <source>
        <strain evidence="3 4">EO147</strain>
    </source>
</reference>
<protein>
    <submittedName>
        <fullName evidence="3">Transposase DDE domain protein</fullName>
    </submittedName>
</protein>
<dbReference type="NCBIfam" id="NF033578">
    <property type="entry name" value="transpos_IS5_1"/>
    <property type="match status" value="1"/>
</dbReference>
<gene>
    <name evidence="3" type="ORF">DM82_4478</name>
</gene>
<dbReference type="PANTHER" id="PTHR33803:SF3">
    <property type="entry name" value="BLL1974 PROTEIN"/>
    <property type="match status" value="1"/>
</dbReference>
<accession>A0AAI8BBZ0</accession>
<name>A0AAI8BBZ0_9BURK</name>
<dbReference type="Pfam" id="PF01609">
    <property type="entry name" value="DDE_Tnp_1"/>
    <property type="match status" value="1"/>
</dbReference>
<keyword evidence="4" id="KW-1185">Reference proteome</keyword>
<dbReference type="GO" id="GO:0003677">
    <property type="term" value="F:DNA binding"/>
    <property type="evidence" value="ECO:0007669"/>
    <property type="project" value="InterPro"/>
</dbReference>
<dbReference type="GO" id="GO:0006313">
    <property type="term" value="P:DNA transposition"/>
    <property type="evidence" value="ECO:0007669"/>
    <property type="project" value="InterPro"/>
</dbReference>
<dbReference type="InterPro" id="IPR008490">
    <property type="entry name" value="Transposase_InsH_N"/>
</dbReference>
<dbReference type="EMBL" id="CP008727">
    <property type="protein sequence ID" value="AIO69418.1"/>
    <property type="molecule type" value="Genomic_DNA"/>
</dbReference>
<evidence type="ECO:0000259" key="1">
    <source>
        <dbReference type="Pfam" id="PF01609"/>
    </source>
</evidence>
<dbReference type="PANTHER" id="PTHR33803">
    <property type="entry name" value="IS1478 TRANSPOSASE"/>
    <property type="match status" value="1"/>
</dbReference>
<dbReference type="AlphaFoldDB" id="A0AAI8BBZ0"/>
<dbReference type="InterPro" id="IPR002559">
    <property type="entry name" value="Transposase_11"/>
</dbReference>
<evidence type="ECO:0000313" key="4">
    <source>
        <dbReference type="Proteomes" id="UP000029424"/>
    </source>
</evidence>
<dbReference type="KEGG" id="bok:DM82_4478"/>
<sequence length="495" mass="55454">MGPKTPVPEGDIFRQPLREQINLKHPLVRLADLIDWARLNAAMSASFVSHRGRPATSPRLIAGLLYLQHAFDLSDEEVVWQWLENPYWQVFTGETYLQTKPPVDPSSLTRWRKRLGEAGVEELLAETIEAAKRANVIKTSSLKRVIVDTTVMEKAIAHPTDSRLLERCREHLVKAAALHGLKLRQNYNREAPRLAGQIGRYAHAKQYKRMKKALRTLRSRVGRVMRDVERQLDGVAQQGRAALEELIGRTKRILTQKQKDKNKLYALHAPEVECLAKGKARKPYEFGVKVSITTTHKEGLVVGARSMPGNPYDGHTLAEALEQAAILSDIQPEIAVVDRGYKGVAIDGVKVYHPGLRRGITRGLRAMIRRRSAIEPAIGHMKADGKLDRNWLKGALGDAMHAVLCGAGHNLRMILRKLRFFLRRDSRRVVQLQNRFAVGGLASAARQIELFRADYARWMPTADPDAGGKAVEKFAESTLRLSCDSVQKTAGNQGD</sequence>
<evidence type="ECO:0000313" key="3">
    <source>
        <dbReference type="EMBL" id="AIO69418.1"/>
    </source>
</evidence>
<dbReference type="GO" id="GO:0004803">
    <property type="term" value="F:transposase activity"/>
    <property type="evidence" value="ECO:0007669"/>
    <property type="project" value="InterPro"/>
</dbReference>
<feature type="domain" description="Transposase IS4-like" evidence="1">
    <location>
        <begin position="279"/>
        <end position="382"/>
    </location>
</feature>
<dbReference type="InterPro" id="IPR047710">
    <property type="entry name" value="Transpos_IS5-like"/>
</dbReference>
<organism evidence="3 4">
    <name type="scientific">Burkholderia oklahomensis</name>
    <dbReference type="NCBI Taxonomy" id="342113"/>
    <lineage>
        <taxon>Bacteria</taxon>
        <taxon>Pseudomonadati</taxon>
        <taxon>Pseudomonadota</taxon>
        <taxon>Betaproteobacteria</taxon>
        <taxon>Burkholderiales</taxon>
        <taxon>Burkholderiaceae</taxon>
        <taxon>Burkholderia</taxon>
        <taxon>pseudomallei group</taxon>
    </lineage>
</organism>
<proteinExistence type="predicted"/>